<dbReference type="Pfam" id="PF00730">
    <property type="entry name" value="HhH-GPD"/>
    <property type="match status" value="1"/>
</dbReference>
<evidence type="ECO:0000259" key="11">
    <source>
        <dbReference type="SMART" id="SM00478"/>
    </source>
</evidence>
<evidence type="ECO:0000256" key="3">
    <source>
        <dbReference type="ARBA" id="ARBA00008343"/>
    </source>
</evidence>
<keyword evidence="6" id="KW-0378">Hydrolase</keyword>
<organism evidence="12 13">
    <name type="scientific">Seohaeicola saemankumensis</name>
    <dbReference type="NCBI Taxonomy" id="481181"/>
    <lineage>
        <taxon>Bacteria</taxon>
        <taxon>Pseudomonadati</taxon>
        <taxon>Pseudomonadota</taxon>
        <taxon>Alphaproteobacteria</taxon>
        <taxon>Rhodobacterales</taxon>
        <taxon>Roseobacteraceae</taxon>
        <taxon>Seohaeicola</taxon>
    </lineage>
</organism>
<name>A0ABW3TB95_9RHOB</name>
<dbReference type="EMBL" id="JBHTKR010000002">
    <property type="protein sequence ID" value="MFD1193802.1"/>
    <property type="molecule type" value="Genomic_DNA"/>
</dbReference>
<dbReference type="CDD" id="cd00056">
    <property type="entry name" value="ENDO3c"/>
    <property type="match status" value="1"/>
</dbReference>
<dbReference type="SMART" id="SM00478">
    <property type="entry name" value="ENDO3c"/>
    <property type="match status" value="1"/>
</dbReference>
<evidence type="ECO:0000256" key="1">
    <source>
        <dbReference type="ARBA" id="ARBA00001966"/>
    </source>
</evidence>
<keyword evidence="5" id="KW-0227">DNA damage</keyword>
<evidence type="ECO:0000256" key="4">
    <source>
        <dbReference type="ARBA" id="ARBA00022723"/>
    </source>
</evidence>
<dbReference type="RefSeq" id="WP_380789124.1">
    <property type="nucleotide sequence ID" value="NZ_JBHTKR010000002.1"/>
</dbReference>
<keyword evidence="13" id="KW-1185">Reference proteome</keyword>
<keyword evidence="8" id="KW-0411">Iron-sulfur</keyword>
<dbReference type="InterPro" id="IPR003265">
    <property type="entry name" value="HhH-GPD_domain"/>
</dbReference>
<comment type="cofactor">
    <cofactor evidence="1">
        <name>[4Fe-4S] cluster</name>
        <dbReference type="ChEBI" id="CHEBI:49883"/>
    </cofactor>
</comment>
<dbReference type="SUPFAM" id="SSF48150">
    <property type="entry name" value="DNA-glycosylase"/>
    <property type="match status" value="1"/>
</dbReference>
<keyword evidence="10" id="KW-0326">Glycosidase</keyword>
<evidence type="ECO:0000313" key="12">
    <source>
        <dbReference type="EMBL" id="MFD1193802.1"/>
    </source>
</evidence>
<comment type="function">
    <text evidence="2">Adenine glycosylase active on G-A mispairs. MutY also corrects error-prone DNA synthesis past GO lesions which are due to the oxidatively damaged form of guanine: 7,8-dihydro-8-oxoguanine (8-oxo-dGTP).</text>
</comment>
<dbReference type="InterPro" id="IPR011257">
    <property type="entry name" value="DNA_glycosylase"/>
</dbReference>
<evidence type="ECO:0000256" key="8">
    <source>
        <dbReference type="ARBA" id="ARBA00023014"/>
    </source>
</evidence>
<evidence type="ECO:0000256" key="2">
    <source>
        <dbReference type="ARBA" id="ARBA00002933"/>
    </source>
</evidence>
<protein>
    <recommendedName>
        <fullName evidence="11">HhH-GPD domain-containing protein</fullName>
    </recommendedName>
</protein>
<evidence type="ECO:0000256" key="10">
    <source>
        <dbReference type="ARBA" id="ARBA00023295"/>
    </source>
</evidence>
<evidence type="ECO:0000256" key="9">
    <source>
        <dbReference type="ARBA" id="ARBA00023204"/>
    </source>
</evidence>
<dbReference type="PANTHER" id="PTHR42944:SF1">
    <property type="entry name" value="ADENINE DNA GLYCOSYLASE"/>
    <property type="match status" value="1"/>
</dbReference>
<keyword evidence="7" id="KW-0408">Iron</keyword>
<evidence type="ECO:0000256" key="6">
    <source>
        <dbReference type="ARBA" id="ARBA00022801"/>
    </source>
</evidence>
<evidence type="ECO:0000313" key="13">
    <source>
        <dbReference type="Proteomes" id="UP001597151"/>
    </source>
</evidence>
<dbReference type="Proteomes" id="UP001597151">
    <property type="component" value="Unassembled WGS sequence"/>
</dbReference>
<keyword evidence="9" id="KW-0234">DNA repair</keyword>
<reference evidence="13" key="1">
    <citation type="journal article" date="2019" name="Int. J. Syst. Evol. Microbiol.">
        <title>The Global Catalogue of Microorganisms (GCM) 10K type strain sequencing project: providing services to taxonomists for standard genome sequencing and annotation.</title>
        <authorList>
            <consortium name="The Broad Institute Genomics Platform"/>
            <consortium name="The Broad Institute Genome Sequencing Center for Infectious Disease"/>
            <person name="Wu L."/>
            <person name="Ma J."/>
        </authorList>
    </citation>
    <scope>NUCLEOTIDE SEQUENCE [LARGE SCALE GENOMIC DNA]</scope>
    <source>
        <strain evidence="13">CCUG 55328</strain>
    </source>
</reference>
<dbReference type="Gene3D" id="1.10.1670.10">
    <property type="entry name" value="Helix-hairpin-Helix base-excision DNA repair enzymes (C-terminal)"/>
    <property type="match status" value="1"/>
</dbReference>
<dbReference type="InterPro" id="IPR023170">
    <property type="entry name" value="HhH_base_excis_C"/>
</dbReference>
<accession>A0ABW3TB95</accession>
<feature type="domain" description="HhH-GPD" evidence="11">
    <location>
        <begin position="2"/>
        <end position="137"/>
    </location>
</feature>
<dbReference type="Gene3D" id="1.10.340.30">
    <property type="entry name" value="Hypothetical protein, domain 2"/>
    <property type="match status" value="1"/>
</dbReference>
<keyword evidence="4" id="KW-0479">Metal-binding</keyword>
<dbReference type="InterPro" id="IPR044298">
    <property type="entry name" value="MIG/MutY"/>
</dbReference>
<comment type="caution">
    <text evidence="12">The sequence shown here is derived from an EMBL/GenBank/DDBJ whole genome shotgun (WGS) entry which is preliminary data.</text>
</comment>
<comment type="similarity">
    <text evidence="3">Belongs to the Nth/MutY family.</text>
</comment>
<evidence type="ECO:0000256" key="5">
    <source>
        <dbReference type="ARBA" id="ARBA00022763"/>
    </source>
</evidence>
<sequence>MQRTRAETVARIYQSFFGKFPNWTALAEASTEELEDVLRPIGLWRRRAASIKALAAYAAAHDDVFPEDEGELSGLPAVGQYVANAILLFQHGEARPLVDVNMARLLERYLRPRILADIRHDPWLQEACHWLVDCDDPVRVNWAALDYAAMVCRVRHPTCETCELQGRCNWREKPTG</sequence>
<proteinExistence type="inferred from homology"/>
<gene>
    <name evidence="12" type="ORF">ACFQ3C_03865</name>
</gene>
<dbReference type="PANTHER" id="PTHR42944">
    <property type="entry name" value="ADENINE DNA GLYCOSYLASE"/>
    <property type="match status" value="1"/>
</dbReference>
<evidence type="ECO:0000256" key="7">
    <source>
        <dbReference type="ARBA" id="ARBA00023004"/>
    </source>
</evidence>